<proteinExistence type="predicted"/>
<reference evidence="2 3" key="1">
    <citation type="submission" date="2022-06" db="EMBL/GenBank/DDBJ databases">
        <title>Endosaccharibacter gen. nov., sp. nov., endophytic bacteria isolated from sugarcane.</title>
        <authorList>
            <person name="Pitiwittayakul N."/>
            <person name="Yukphan P."/>
            <person name="Charoenyingcharoen P."/>
            <person name="Tanasupawat S."/>
        </authorList>
    </citation>
    <scope>NUCLEOTIDE SEQUENCE [LARGE SCALE GENOMIC DNA]</scope>
    <source>
        <strain evidence="2 3">KSS8</strain>
    </source>
</reference>
<dbReference type="Proteomes" id="UP001524587">
    <property type="component" value="Unassembled WGS sequence"/>
</dbReference>
<evidence type="ECO:0000313" key="3">
    <source>
        <dbReference type="Proteomes" id="UP001524587"/>
    </source>
</evidence>
<keyword evidence="3" id="KW-1185">Reference proteome</keyword>
<dbReference type="RefSeq" id="WP_422863028.1">
    <property type="nucleotide sequence ID" value="NZ_JAMSKV010000002.1"/>
</dbReference>
<organism evidence="2 3">
    <name type="scientific">Endosaccharibacter trunci</name>
    <dbReference type="NCBI Taxonomy" id="2812733"/>
    <lineage>
        <taxon>Bacteria</taxon>
        <taxon>Pseudomonadati</taxon>
        <taxon>Pseudomonadota</taxon>
        <taxon>Alphaproteobacteria</taxon>
        <taxon>Acetobacterales</taxon>
        <taxon>Acetobacteraceae</taxon>
        <taxon>Endosaccharibacter</taxon>
    </lineage>
</organism>
<name>A0ABT1W409_9PROT</name>
<accession>A0ABT1W409</accession>
<evidence type="ECO:0000313" key="2">
    <source>
        <dbReference type="EMBL" id="MCQ8277584.1"/>
    </source>
</evidence>
<protein>
    <recommendedName>
        <fullName evidence="4">MFS transporter</fullName>
    </recommendedName>
</protein>
<dbReference type="SUPFAM" id="SSF103473">
    <property type="entry name" value="MFS general substrate transporter"/>
    <property type="match status" value="1"/>
</dbReference>
<sequence>MPVGWSTWLAPAVPDQTESAGGLLVAAVQLAIAAGAAVAGLIFDRLGIAGVFVWSGAPLWGAAFLVWVRVKAVA</sequence>
<evidence type="ECO:0000256" key="1">
    <source>
        <dbReference type="SAM" id="Phobius"/>
    </source>
</evidence>
<comment type="caution">
    <text evidence="2">The sequence shown here is derived from an EMBL/GenBank/DDBJ whole genome shotgun (WGS) entry which is preliminary data.</text>
</comment>
<keyword evidence="1" id="KW-0472">Membrane</keyword>
<gene>
    <name evidence="2" type="ORF">NFI95_03860</name>
</gene>
<dbReference type="InterPro" id="IPR036259">
    <property type="entry name" value="MFS_trans_sf"/>
</dbReference>
<feature type="transmembrane region" description="Helical" evidence="1">
    <location>
        <begin position="50"/>
        <end position="70"/>
    </location>
</feature>
<feature type="transmembrane region" description="Helical" evidence="1">
    <location>
        <begin position="20"/>
        <end position="43"/>
    </location>
</feature>
<keyword evidence="1" id="KW-1133">Transmembrane helix</keyword>
<dbReference type="EMBL" id="JAMSKV010000002">
    <property type="protein sequence ID" value="MCQ8277584.1"/>
    <property type="molecule type" value="Genomic_DNA"/>
</dbReference>
<evidence type="ECO:0008006" key="4">
    <source>
        <dbReference type="Google" id="ProtNLM"/>
    </source>
</evidence>
<keyword evidence="1" id="KW-0812">Transmembrane</keyword>